<dbReference type="PANTHER" id="PTHR43053">
    <property type="entry name" value="GLYCOSIDASE FAMILY 31"/>
    <property type="match status" value="1"/>
</dbReference>
<keyword evidence="1" id="KW-0378">Hydrolase</keyword>
<dbReference type="Pfam" id="PF02065">
    <property type="entry name" value="Melibiase"/>
    <property type="match status" value="1"/>
</dbReference>
<evidence type="ECO:0008006" key="6">
    <source>
        <dbReference type="Google" id="ProtNLM"/>
    </source>
</evidence>
<evidence type="ECO:0000256" key="3">
    <source>
        <dbReference type="SAM" id="MobiDB-lite"/>
    </source>
</evidence>
<dbReference type="PANTHER" id="PTHR43053:SF3">
    <property type="entry name" value="ALPHA-GALACTOSIDASE C-RELATED"/>
    <property type="match status" value="1"/>
</dbReference>
<feature type="region of interest" description="Disordered" evidence="3">
    <location>
        <begin position="22"/>
        <end position="41"/>
    </location>
</feature>
<dbReference type="GO" id="GO:0004557">
    <property type="term" value="F:alpha-galactosidase activity"/>
    <property type="evidence" value="ECO:0007669"/>
    <property type="project" value="InterPro"/>
</dbReference>
<evidence type="ECO:0000313" key="4">
    <source>
        <dbReference type="EMBL" id="GFH49867.1"/>
    </source>
</evidence>
<sequence length="1132" mass="125956">MMEGTDHTPTIELAVSSDNLQNVESSGNQEDTGGPPIGGAIEMISSSQNLQDALNPPKSYNTGISDLSKDQPKKERKWIFSIPAKGISLIHPKDAPLPNMNEKACMSQGWSFASQQTDWSIHSRNILQITYRQSSQAVASYTNKNIAVDYVQRVFKRSRCTRSCLKSPHIYMEKYDADDILSVKLLQESDLSIRGFQECRGVQILLRNKCISGTRFPTSVKQTDHDRKIPQDGEKVFKEAGYIGEVDKVLDPGFEKKRSESAPIVVTFVMPNVDHQNQMEENDDAKYVGTSMAPPLLWKVDMPQDASIALEAFTILDGNLNVHGEHPFGRESSDNYCNNPEMESTGSYSDDCNAFHPTNIYLNGYQSWSFAGSVTQGDEQPKPAMPDFLSKAFNFGADIPPVPTEDLSDAWVRNDGSQINSDAYIQRSRSGQGSEEDWTFHELTHYKSDFYACVSCNEGDHGKEGSKLDEHGGPALILGFLSQTSQFGLVTFDSDFCRVAMHASCQGMIASNKTGISTDWAYCQLMHESNYDEEPMSAYFNAVSAYNIARPFQNFPPLTGWCSWYHYYENIDSKSLKENFKKLADLKTDITSDAVIIDDGYMTAWGDWDDLKPKAFPPSSGGMKALADSVTSNDMIPGLWMAPYACDKNSKLAKEHPDWIIRNDEGRFANSSNCGKFFYGLDATNPEVREYAFKCVRRAVKEWGYKVLKLDFLYAACLHGNGKYDVSMSRAETMYLALQTLRAAAGPETFIIGCGCPIGPGIGLLDANRVSADTGPTWYPDFPLPWWDNGTLPSLRAMVRNSVTRSVMGHRFWHNDPDCILLGKTTRLTDTEVKSAATVIAMTGGMLLLSDDLSKLDDSRLRVATRIYPVTGITGVALDLHNTSDSGIPSLMRLWCTDEHEIDLNSISAADAATLNARRTGFLPDQSWSNPWKRERNCLPVAKGLGSWSIVSLSNWTETSSVVSIPMSGALPPEGSDSHDLHIGYHMFNFWSSKYAWIQPGHNFKNLSKKLGPHESEIFHIKPVSLDKCQYIGSELHFTCGFEVTRFDSTSTSIDLQLRKDSKRSGFIYVYLPCYAFPMTVKVSGMVAQGEIIFKTPKIARNATFYGGQVVRIWAVIHGNGSPEDGRVTVNI</sequence>
<gene>
    <name evidence="4" type="ORF">CTEN210_06343</name>
</gene>
<evidence type="ECO:0000256" key="1">
    <source>
        <dbReference type="ARBA" id="ARBA00022801"/>
    </source>
</evidence>
<proteinExistence type="predicted"/>
<protein>
    <recommendedName>
        <fullName evidence="6">Alpha-galactosidase</fullName>
    </recommendedName>
</protein>
<keyword evidence="5" id="KW-1185">Reference proteome</keyword>
<dbReference type="InterPro" id="IPR017853">
    <property type="entry name" value="GH"/>
</dbReference>
<dbReference type="Gene3D" id="3.20.20.70">
    <property type="entry name" value="Aldolase class I"/>
    <property type="match status" value="1"/>
</dbReference>
<dbReference type="AlphaFoldDB" id="A0AAD3CPV2"/>
<evidence type="ECO:0000256" key="2">
    <source>
        <dbReference type="ARBA" id="ARBA00023295"/>
    </source>
</evidence>
<dbReference type="SUPFAM" id="SSF51445">
    <property type="entry name" value="(Trans)glycosidases"/>
    <property type="match status" value="1"/>
</dbReference>
<feature type="compositionally biased region" description="Polar residues" evidence="3">
    <location>
        <begin position="22"/>
        <end position="31"/>
    </location>
</feature>
<name>A0AAD3CPV2_9STRA</name>
<dbReference type="InterPro" id="IPR013785">
    <property type="entry name" value="Aldolase_TIM"/>
</dbReference>
<dbReference type="InterPro" id="IPR002252">
    <property type="entry name" value="Glyco_hydro_36"/>
</dbReference>
<dbReference type="InterPro" id="IPR050985">
    <property type="entry name" value="Alpha-glycosidase_related"/>
</dbReference>
<organism evidence="4 5">
    <name type="scientific">Chaetoceros tenuissimus</name>
    <dbReference type="NCBI Taxonomy" id="426638"/>
    <lineage>
        <taxon>Eukaryota</taxon>
        <taxon>Sar</taxon>
        <taxon>Stramenopiles</taxon>
        <taxon>Ochrophyta</taxon>
        <taxon>Bacillariophyta</taxon>
        <taxon>Coscinodiscophyceae</taxon>
        <taxon>Chaetocerotophycidae</taxon>
        <taxon>Chaetocerotales</taxon>
        <taxon>Chaetocerotaceae</taxon>
        <taxon>Chaetoceros</taxon>
    </lineage>
</organism>
<dbReference type="Proteomes" id="UP001054902">
    <property type="component" value="Unassembled WGS sequence"/>
</dbReference>
<dbReference type="CDD" id="cd14791">
    <property type="entry name" value="GH36"/>
    <property type="match status" value="1"/>
</dbReference>
<dbReference type="EMBL" id="BLLK01000038">
    <property type="protein sequence ID" value="GFH49867.1"/>
    <property type="molecule type" value="Genomic_DNA"/>
</dbReference>
<reference evidence="4 5" key="1">
    <citation type="journal article" date="2021" name="Sci. Rep.">
        <title>The genome of the diatom Chaetoceros tenuissimus carries an ancient integrated fragment of an extant virus.</title>
        <authorList>
            <person name="Hongo Y."/>
            <person name="Kimura K."/>
            <person name="Takaki Y."/>
            <person name="Yoshida Y."/>
            <person name="Baba S."/>
            <person name="Kobayashi G."/>
            <person name="Nagasaki K."/>
            <person name="Hano T."/>
            <person name="Tomaru Y."/>
        </authorList>
    </citation>
    <scope>NUCLEOTIDE SEQUENCE [LARGE SCALE GENOMIC DNA]</scope>
    <source>
        <strain evidence="4 5">NIES-3715</strain>
    </source>
</reference>
<dbReference type="GO" id="GO:0016052">
    <property type="term" value="P:carbohydrate catabolic process"/>
    <property type="evidence" value="ECO:0007669"/>
    <property type="project" value="InterPro"/>
</dbReference>
<evidence type="ECO:0000313" key="5">
    <source>
        <dbReference type="Proteomes" id="UP001054902"/>
    </source>
</evidence>
<keyword evidence="2" id="KW-0326">Glycosidase</keyword>
<comment type="caution">
    <text evidence="4">The sequence shown here is derived from an EMBL/GenBank/DDBJ whole genome shotgun (WGS) entry which is preliminary data.</text>
</comment>
<accession>A0AAD3CPV2</accession>